<dbReference type="Gene3D" id="3.40.50.300">
    <property type="entry name" value="P-loop containing nucleotide triphosphate hydrolases"/>
    <property type="match status" value="2"/>
</dbReference>
<evidence type="ECO:0000256" key="2">
    <source>
        <dbReference type="ARBA" id="ARBA00022840"/>
    </source>
</evidence>
<dbReference type="Gene3D" id="1.20.120.1080">
    <property type="match status" value="1"/>
</dbReference>
<dbReference type="SMART" id="SM00847">
    <property type="entry name" value="HA2"/>
    <property type="match status" value="1"/>
</dbReference>
<dbReference type="InterPro" id="IPR027417">
    <property type="entry name" value="P-loop_NTPase"/>
</dbReference>
<keyword evidence="7" id="KW-1185">Reference proteome</keyword>
<dbReference type="PROSITE" id="PS51192">
    <property type="entry name" value="HELICASE_ATP_BIND_1"/>
    <property type="match status" value="1"/>
</dbReference>
<dbReference type="Pfam" id="PF04408">
    <property type="entry name" value="WHD_HA2"/>
    <property type="match status" value="1"/>
</dbReference>
<feature type="non-terminal residue" evidence="6">
    <location>
        <position position="1"/>
    </location>
</feature>
<dbReference type="InterPro" id="IPR011545">
    <property type="entry name" value="DEAD/DEAH_box_helicase_dom"/>
</dbReference>
<dbReference type="SUPFAM" id="SSF52540">
    <property type="entry name" value="P-loop containing nucleoside triphosphate hydrolases"/>
    <property type="match status" value="1"/>
</dbReference>
<reference evidence="6 7" key="1">
    <citation type="submission" date="2021-06" db="EMBL/GenBank/DDBJ databases">
        <authorList>
            <person name="Kallberg Y."/>
            <person name="Tangrot J."/>
            <person name="Rosling A."/>
        </authorList>
    </citation>
    <scope>NUCLEOTIDE SEQUENCE [LARGE SCALE GENOMIC DNA]</scope>
    <source>
        <strain evidence="6 7">120-4 pot B 10/14</strain>
    </source>
</reference>
<dbReference type="InterPro" id="IPR011709">
    <property type="entry name" value="DEAD-box_helicase_OB_fold"/>
</dbReference>
<gene>
    <name evidence="6" type="ORF">GMARGA_LOCUS33757</name>
</gene>
<dbReference type="Proteomes" id="UP000789901">
    <property type="component" value="Unassembled WGS sequence"/>
</dbReference>
<evidence type="ECO:0000259" key="5">
    <source>
        <dbReference type="PROSITE" id="PS51194"/>
    </source>
</evidence>
<dbReference type="InterPro" id="IPR007502">
    <property type="entry name" value="Helicase-assoc_dom"/>
</dbReference>
<keyword evidence="1" id="KW-0547">Nucleotide-binding</keyword>
<evidence type="ECO:0000313" key="6">
    <source>
        <dbReference type="EMBL" id="CAG8837992.1"/>
    </source>
</evidence>
<name>A0ABN7WQ31_GIGMA</name>
<dbReference type="Pfam" id="PF07717">
    <property type="entry name" value="OB_NTP_bind"/>
    <property type="match status" value="1"/>
</dbReference>
<dbReference type="SMART" id="SM00487">
    <property type="entry name" value="DEXDc"/>
    <property type="match status" value="1"/>
</dbReference>
<feature type="domain" description="Helicase ATP-binding" evidence="4">
    <location>
        <begin position="28"/>
        <end position="192"/>
    </location>
</feature>
<protein>
    <submittedName>
        <fullName evidence="6">32709_t:CDS:1</fullName>
    </submittedName>
</protein>
<dbReference type="PANTHER" id="PTHR18934">
    <property type="entry name" value="ATP-DEPENDENT RNA HELICASE"/>
    <property type="match status" value="1"/>
</dbReference>
<feature type="domain" description="Helicase C-terminal" evidence="5">
    <location>
        <begin position="210"/>
        <end position="372"/>
    </location>
</feature>
<dbReference type="InterPro" id="IPR048333">
    <property type="entry name" value="HA2_WH"/>
</dbReference>
<dbReference type="CDD" id="cd18791">
    <property type="entry name" value="SF2_C_RHA"/>
    <property type="match status" value="1"/>
</dbReference>
<dbReference type="PANTHER" id="PTHR18934:SF83">
    <property type="entry name" value="PRE-MRNA-SPLICING FACTOR ATP-DEPENDENT RNA HELICASE DHX16"/>
    <property type="match status" value="1"/>
</dbReference>
<dbReference type="SMART" id="SM00490">
    <property type="entry name" value="HELICc"/>
    <property type="match status" value="1"/>
</dbReference>
<dbReference type="EMBL" id="CAJVQB010057061">
    <property type="protein sequence ID" value="CAG8837992.1"/>
    <property type="molecule type" value="Genomic_DNA"/>
</dbReference>
<proteinExistence type="predicted"/>
<dbReference type="InterPro" id="IPR014001">
    <property type="entry name" value="Helicase_ATP-bd"/>
</dbReference>
<sequence>IDEAERKAKTIEETRKSLPIFAYREELLNAINEYQTIVIVGETGSGKTTQLPQYLFEAGYTKGGKKICCTQPRRVAAMSVAARVAEEMGVKLGYEVGYAIRFEDCTSDKTVIKYMTDGTLLREFLSTPLLGDYTCLMIDEAHERTLHTDILFGLVKDIARVRPDLKLLISSATLDAQKFSEYFDNAPIFNIQVCYTKAPEANYISAAITTVMQLHISQKNGDILVFLTGQDEIEAVQESLQHTCRVLGSKIRELMICPIYANLPPDMQSKIFEPTPPGARKTSITIDGVTFVIDPGFVKQNVYSPKTRMESLLVVPVASAVQRSGRAGRVGPGHCFRLYTQHAFHNELEENTVPEIQRTNLANVVLTLKSIGIHDVMRFEFMDPPHEQALISALNDLYALGALNNNGELTKLGRRMAEFPLDPFLSKSIIWSEKYNCTEEVISIISMLTVQSSVFYRPKDKKFHADKARQNFVRPGGDHFTLLNWVDTNYSMNWCYENFVVYRSMSRARDVRDQLVGLCERAEVDLNSNPNPGDLVPVQKSIVSGFFMNAAKLSRFGESYQKAKYGEPGRTIHIHPSSSLFQVNPKWVIYYELVLTSKEYMRQIMEIKPEWLIEAAPYYYSKSELDSLE</sequence>
<evidence type="ECO:0000256" key="1">
    <source>
        <dbReference type="ARBA" id="ARBA00022741"/>
    </source>
</evidence>
<dbReference type="PROSITE" id="PS51194">
    <property type="entry name" value="HELICASE_CTER"/>
    <property type="match status" value="1"/>
</dbReference>
<accession>A0ABN7WQ31</accession>
<feature type="non-terminal residue" evidence="6">
    <location>
        <position position="629"/>
    </location>
</feature>
<comment type="catalytic activity">
    <reaction evidence="3">
        <text>ATP + H2O = ADP + phosphate + H(+)</text>
        <dbReference type="Rhea" id="RHEA:13065"/>
        <dbReference type="ChEBI" id="CHEBI:15377"/>
        <dbReference type="ChEBI" id="CHEBI:15378"/>
        <dbReference type="ChEBI" id="CHEBI:30616"/>
        <dbReference type="ChEBI" id="CHEBI:43474"/>
        <dbReference type="ChEBI" id="CHEBI:456216"/>
        <dbReference type="EC" id="3.6.4.13"/>
    </reaction>
</comment>
<dbReference type="Pfam" id="PF21010">
    <property type="entry name" value="HA2_C"/>
    <property type="match status" value="1"/>
</dbReference>
<organism evidence="6 7">
    <name type="scientific">Gigaspora margarita</name>
    <dbReference type="NCBI Taxonomy" id="4874"/>
    <lineage>
        <taxon>Eukaryota</taxon>
        <taxon>Fungi</taxon>
        <taxon>Fungi incertae sedis</taxon>
        <taxon>Mucoromycota</taxon>
        <taxon>Glomeromycotina</taxon>
        <taxon>Glomeromycetes</taxon>
        <taxon>Diversisporales</taxon>
        <taxon>Gigasporaceae</taxon>
        <taxon>Gigaspora</taxon>
    </lineage>
</organism>
<dbReference type="InterPro" id="IPR001650">
    <property type="entry name" value="Helicase_C-like"/>
</dbReference>
<evidence type="ECO:0000313" key="7">
    <source>
        <dbReference type="Proteomes" id="UP000789901"/>
    </source>
</evidence>
<keyword evidence="2" id="KW-0067">ATP-binding</keyword>
<evidence type="ECO:0000256" key="3">
    <source>
        <dbReference type="ARBA" id="ARBA00047984"/>
    </source>
</evidence>
<dbReference type="Pfam" id="PF00270">
    <property type="entry name" value="DEAD"/>
    <property type="match status" value="1"/>
</dbReference>
<comment type="caution">
    <text evidence="6">The sequence shown here is derived from an EMBL/GenBank/DDBJ whole genome shotgun (WGS) entry which is preliminary data.</text>
</comment>
<evidence type="ECO:0000259" key="4">
    <source>
        <dbReference type="PROSITE" id="PS51192"/>
    </source>
</evidence>